<reference evidence="2" key="3">
    <citation type="submission" date="2023-04" db="EMBL/GenBank/DDBJ databases">
        <title>WGS assembly of Eucalyptus grandis.</title>
        <authorList>
            <person name="Myburg A."/>
            <person name="Grattapaglia D."/>
            <person name="Tuskan G."/>
            <person name="Hellsten U."/>
            <person name="Hayes R."/>
            <person name="Grimwood J."/>
            <person name="Jenkins J."/>
            <person name="Lindquist E."/>
            <person name="Tice H."/>
            <person name="Bauer D."/>
            <person name="Goodstein D."/>
            <person name="Dubchak I."/>
            <person name="Poliakov A."/>
            <person name="Mizrachi E."/>
            <person name="Kullan A."/>
            <person name="Hussey S."/>
            <person name="Pinard D."/>
            <person name="Van D."/>
            <person name="Singh P."/>
            <person name="Van J."/>
            <person name="Silva-Junior O."/>
            <person name="Togawa R."/>
            <person name="Pappas M."/>
            <person name="Faria D."/>
            <person name="Sansaloni C."/>
            <person name="Petroli C."/>
            <person name="Yang X."/>
            <person name="Ranjan P."/>
            <person name="Tschaplinski T."/>
            <person name="Ye C."/>
            <person name="Li T."/>
            <person name="Sterck L."/>
            <person name="Vanneste K."/>
            <person name="Murat F."/>
            <person name="Soler M."/>
            <person name="Clemente H."/>
            <person name="Saidi N."/>
            <person name="Cassan-Wang H."/>
            <person name="Dunand C."/>
            <person name="Hefer C."/>
            <person name="Bornberg-Bauer E."/>
            <person name="Kersting A."/>
            <person name="Vining K."/>
            <person name="Amarasinghe V."/>
            <person name="Ranik M."/>
            <person name="Naithani S."/>
            <person name="Elser J."/>
            <person name="Boyd A."/>
            <person name="Liston A."/>
            <person name="Spatafora J."/>
            <person name="Dharmwardhana P."/>
            <person name="Raja R."/>
            <person name="Sullivan C."/>
            <person name="Romanel E."/>
            <person name="Alves-Ferreira M."/>
            <person name="Kulheim C."/>
            <person name="Foley W."/>
            <person name="Carocha V."/>
            <person name="Paiva J."/>
            <person name="Kudrna D."/>
            <person name="Brommonschenkel S."/>
            <person name="Pasquali G."/>
            <person name="Byrne M."/>
            <person name="Rigault P."/>
            <person name="Tibbits J."/>
            <person name="Spokevicius A."/>
            <person name="Jones R."/>
            <person name="Steane D."/>
            <person name="Vaillancourt R."/>
            <person name="Potts B."/>
            <person name="Joubert F."/>
            <person name="Barry K."/>
            <person name="Pappas G."/>
            <person name="Strauss S."/>
            <person name="Jaiswal P."/>
            <person name="Grima-Pettenati J."/>
            <person name="Salse J."/>
            <person name="Van D."/>
            <person name="Rokhsar D."/>
            <person name="Schmutz J."/>
        </authorList>
    </citation>
    <scope>NUCLEOTIDE SEQUENCE</scope>
    <source>
        <tissue evidence="2">Leaf extractions</tissue>
    </source>
</reference>
<evidence type="ECO:0000313" key="4">
    <source>
        <dbReference type="Proteomes" id="UP000030711"/>
    </source>
</evidence>
<feature type="region of interest" description="Disordered" evidence="1">
    <location>
        <begin position="1"/>
        <end position="61"/>
    </location>
</feature>
<dbReference type="EMBL" id="KK199148">
    <property type="protein sequence ID" value="KCW44645.1"/>
    <property type="molecule type" value="Genomic_DNA"/>
</dbReference>
<name>A0A058ZUB8_EUCGR</name>
<dbReference type="AlphaFoldDB" id="A0A058ZUB8"/>
<feature type="compositionally biased region" description="Basic and acidic residues" evidence="1">
    <location>
        <begin position="38"/>
        <end position="48"/>
    </location>
</feature>
<dbReference type="EMBL" id="MU848632">
    <property type="protein sequence ID" value="KAK2632234.1"/>
    <property type="molecule type" value="Genomic_DNA"/>
</dbReference>
<reference evidence="3" key="1">
    <citation type="submission" date="2013-07" db="EMBL/GenBank/DDBJ databases">
        <title>The genome of Eucalyptus grandis.</title>
        <authorList>
            <person name="Schmutz J."/>
            <person name="Hayes R."/>
            <person name="Myburg A."/>
            <person name="Tuskan G."/>
            <person name="Grattapaglia D."/>
            <person name="Rokhsar D.S."/>
        </authorList>
    </citation>
    <scope>NUCLEOTIDE SEQUENCE</scope>
    <source>
        <tissue evidence="3">Leaf extractions</tissue>
    </source>
</reference>
<evidence type="ECO:0000313" key="2">
    <source>
        <dbReference type="EMBL" id="KAK2632234.1"/>
    </source>
</evidence>
<evidence type="ECO:0000256" key="1">
    <source>
        <dbReference type="SAM" id="MobiDB-lite"/>
    </source>
</evidence>
<dbReference type="InParanoid" id="A0A058ZUB8"/>
<sequence length="94" mass="10598">MVGGVQGASKRRPPDAVRTQAVIVSSRERIGRRRRANRERERERESHATSKRTRIGAKRSRLDPPASIVAADAVRDSVWLVEQPIVTDDRSSLR</sequence>
<proteinExistence type="predicted"/>
<accession>A0A058ZUB8</accession>
<dbReference type="Gramene" id="KCW44645">
    <property type="protein sequence ID" value="KCW44645"/>
    <property type="gene ID" value="EUGRSUZ_L01834"/>
</dbReference>
<feature type="compositionally biased region" description="Basic residues" evidence="1">
    <location>
        <begin position="49"/>
        <end position="59"/>
    </location>
</feature>
<evidence type="ECO:0000313" key="3">
    <source>
        <dbReference type="EMBL" id="KCW44645.1"/>
    </source>
</evidence>
<protein>
    <submittedName>
        <fullName evidence="3">Uncharacterized protein</fullName>
    </submittedName>
</protein>
<reference evidence="2" key="4">
    <citation type="submission" date="2023-07" db="EMBL/GenBank/DDBJ databases">
        <authorList>
            <person name="Myburg A.A."/>
            <person name="Grattapaglia D."/>
            <person name="Tuskan G.A."/>
            <person name="Hellsten U."/>
            <person name="Hayes R.D."/>
            <person name="Grimwood J."/>
            <person name="Jenkins J."/>
            <person name="Lindquist E."/>
            <person name="Tice H."/>
            <person name="Bauer D."/>
            <person name="Goodstein D.M."/>
            <person name="Dubchak I."/>
            <person name="Poliakov A."/>
            <person name="Mizrachi E."/>
            <person name="Kullan A.R."/>
            <person name="Hussey S.G."/>
            <person name="Pinard D."/>
            <person name="Van D.M."/>
            <person name="Singh P."/>
            <person name="Van J.I."/>
            <person name="Silva-Junior O.B."/>
            <person name="Togawa R.C."/>
            <person name="Pappas M.R."/>
            <person name="Faria D.A."/>
            <person name="Sansaloni C.P."/>
            <person name="Petroli C.D."/>
            <person name="Yang X."/>
            <person name="Ranjan P."/>
            <person name="Tschaplinski T.J."/>
            <person name="Ye C.Y."/>
            <person name="Li T."/>
            <person name="Sterck L."/>
            <person name="Vanneste K."/>
            <person name="Murat F."/>
            <person name="Soler M."/>
            <person name="Clemente H.S."/>
            <person name="Saidi N."/>
            <person name="Cassan-Wang H."/>
            <person name="Dunand C."/>
            <person name="Hefer C.A."/>
            <person name="Bornberg-Bauer E."/>
            <person name="Kersting A.R."/>
            <person name="Vining K."/>
            <person name="Amarasinghe V."/>
            <person name="Ranik M."/>
            <person name="Naithani S."/>
            <person name="Elser J."/>
            <person name="Boyd A.E."/>
            <person name="Liston A."/>
            <person name="Spatafora J.W."/>
            <person name="Dharmwardhana P."/>
            <person name="Raja R."/>
            <person name="Sullivan C."/>
            <person name="Romanel E."/>
            <person name="Alves-Ferreira M."/>
            <person name="Kulheim C."/>
            <person name="Foley W."/>
            <person name="Carocha V."/>
            <person name="Paiva J."/>
            <person name="Kudrna D."/>
            <person name="Brommonschenkel S.H."/>
            <person name="Pasquali G."/>
            <person name="Byrne M."/>
            <person name="Rigault P."/>
            <person name="Tibbits J."/>
            <person name="Spokevicius A."/>
            <person name="Jones R.C."/>
            <person name="Steane D.A."/>
            <person name="Vaillancourt R.E."/>
            <person name="Potts B.M."/>
            <person name="Joubert F."/>
            <person name="Barry K."/>
            <person name="Pappas G.J."/>
            <person name="Strauss S.H."/>
            <person name="Jaiswal P."/>
            <person name="Grima-Pettenati J."/>
            <person name="Salse J."/>
            <person name="Van D.P."/>
            <person name="Rokhsar D.S."/>
            <person name="Schmutz J."/>
        </authorList>
    </citation>
    <scope>NUCLEOTIDE SEQUENCE</scope>
    <source>
        <tissue evidence="2">Leaf extractions</tissue>
    </source>
</reference>
<reference evidence="2" key="2">
    <citation type="journal article" date="2014" name="Nature">
        <title>The genome of Eucalyptus grandis.</title>
        <authorList>
            <person name="Myburg A.A."/>
            <person name="Grattapaglia D."/>
            <person name="Tuskan G.A."/>
            <person name="Hellsten U."/>
            <person name="Hayes R.D."/>
            <person name="Grimwood J."/>
            <person name="Jenkins J."/>
            <person name="Lindquist E."/>
            <person name="Tice H."/>
            <person name="Bauer D."/>
            <person name="Goodstein D.M."/>
            <person name="Dubchak I."/>
            <person name="Poliakov A."/>
            <person name="Mizrachi E."/>
            <person name="Kullan A.R."/>
            <person name="Hussey S.G."/>
            <person name="Pinard D."/>
            <person name="van der Merwe K."/>
            <person name="Singh P."/>
            <person name="van Jaarsveld I."/>
            <person name="Silva-Junior O.B."/>
            <person name="Togawa R.C."/>
            <person name="Pappas M.R."/>
            <person name="Faria D.A."/>
            <person name="Sansaloni C.P."/>
            <person name="Petroli C.D."/>
            <person name="Yang X."/>
            <person name="Ranjan P."/>
            <person name="Tschaplinski T.J."/>
            <person name="Ye C.Y."/>
            <person name="Li T."/>
            <person name="Sterck L."/>
            <person name="Vanneste K."/>
            <person name="Murat F."/>
            <person name="Soler M."/>
            <person name="Clemente H.S."/>
            <person name="Saidi N."/>
            <person name="Cassan-Wang H."/>
            <person name="Dunand C."/>
            <person name="Hefer C.A."/>
            <person name="Bornberg-Bauer E."/>
            <person name="Kersting A.R."/>
            <person name="Vining K."/>
            <person name="Amarasinghe V."/>
            <person name="Ranik M."/>
            <person name="Naithani S."/>
            <person name="Elser J."/>
            <person name="Boyd A.E."/>
            <person name="Liston A."/>
            <person name="Spatafora J.W."/>
            <person name="Dharmwardhana P."/>
            <person name="Raja R."/>
            <person name="Sullivan C."/>
            <person name="Romanel E."/>
            <person name="Alves-Ferreira M."/>
            <person name="Kulheim C."/>
            <person name="Foley W."/>
            <person name="Carocha V."/>
            <person name="Paiva J."/>
            <person name="Kudrna D."/>
            <person name="Brommonschenkel S.H."/>
            <person name="Pasquali G."/>
            <person name="Byrne M."/>
            <person name="Rigault P."/>
            <person name="Tibbits J."/>
            <person name="Spokevicius A."/>
            <person name="Jones R.C."/>
            <person name="Steane D.A."/>
            <person name="Vaillancourt R.E."/>
            <person name="Potts B.M."/>
            <person name="Joubert F."/>
            <person name="Barry K."/>
            <person name="Pappas G.J."/>
            <person name="Strauss S.H."/>
            <person name="Jaiswal P."/>
            <person name="Grima-Pettenati J."/>
            <person name="Salse J."/>
            <person name="Van de Peer Y."/>
            <person name="Rokhsar D.S."/>
            <person name="Schmutz J."/>
        </authorList>
    </citation>
    <scope>NUCLEOTIDE SEQUENCE</scope>
    <source>
        <tissue evidence="2">Leaf extractions</tissue>
    </source>
</reference>
<dbReference type="Proteomes" id="UP000030711">
    <property type="component" value="Unassembled WGS sequence"/>
</dbReference>
<keyword evidence="4" id="KW-1185">Reference proteome</keyword>
<organism evidence="3">
    <name type="scientific">Eucalyptus grandis</name>
    <name type="common">Flooded gum</name>
    <dbReference type="NCBI Taxonomy" id="71139"/>
    <lineage>
        <taxon>Eukaryota</taxon>
        <taxon>Viridiplantae</taxon>
        <taxon>Streptophyta</taxon>
        <taxon>Embryophyta</taxon>
        <taxon>Tracheophyta</taxon>
        <taxon>Spermatophyta</taxon>
        <taxon>Magnoliopsida</taxon>
        <taxon>eudicotyledons</taxon>
        <taxon>Gunneridae</taxon>
        <taxon>Pentapetalae</taxon>
        <taxon>rosids</taxon>
        <taxon>malvids</taxon>
        <taxon>Myrtales</taxon>
        <taxon>Myrtaceae</taxon>
        <taxon>Myrtoideae</taxon>
        <taxon>Eucalypteae</taxon>
        <taxon>Eucalyptus</taxon>
    </lineage>
</organism>
<gene>
    <name evidence="3" type="ORF">EUGRSUZ_L01834</name>
</gene>